<comment type="caution">
    <text evidence="1">The sequence shown here is derived from an EMBL/GenBank/DDBJ whole genome shotgun (WGS) entry which is preliminary data.</text>
</comment>
<accession>A0ABV1CJ29</accession>
<evidence type="ECO:0000313" key="1">
    <source>
        <dbReference type="EMBL" id="MEQ2412381.1"/>
    </source>
</evidence>
<reference evidence="1 2" key="1">
    <citation type="submission" date="2024-04" db="EMBL/GenBank/DDBJ databases">
        <title>Human intestinal bacterial collection.</title>
        <authorList>
            <person name="Pauvert C."/>
            <person name="Hitch T.C.A."/>
            <person name="Clavel T."/>
        </authorList>
    </citation>
    <scope>NUCLEOTIDE SEQUENCE [LARGE SCALE GENOMIC DNA]</scope>
    <source>
        <strain evidence="1 2">CLA-AA-H161</strain>
    </source>
</reference>
<sequence length="208" mass="24139">MEFKQSQWLGKWINFENLIYSDETAIKLCWEEAERIAGAMPMFKNGAKAFWKMACSTINEECNVRLGGWNITESDGGMTIEWMDVDGNVLGKYSYEVKDIIEKGLEGKENFLFEAKDAPNECQFRYMLAMEPMPEREERLNGGLLSHLHFQYASRLELLFKDGKLNKQMWYATMCDGDGELLEQCNIVRALHRIPKWEKLPDGITNNK</sequence>
<dbReference type="Gene3D" id="2.40.128.20">
    <property type="match status" value="1"/>
</dbReference>
<name>A0ABV1CJ29_9FIRM</name>
<dbReference type="Proteomes" id="UP001470752">
    <property type="component" value="Unassembled WGS sequence"/>
</dbReference>
<evidence type="ECO:0000313" key="2">
    <source>
        <dbReference type="Proteomes" id="UP001470752"/>
    </source>
</evidence>
<keyword evidence="2" id="KW-1185">Reference proteome</keyword>
<dbReference type="InterPro" id="IPR012674">
    <property type="entry name" value="Calycin"/>
</dbReference>
<gene>
    <name evidence="1" type="ORF">AAAX94_04955</name>
</gene>
<dbReference type="RefSeq" id="WP_021925586.1">
    <property type="nucleotide sequence ID" value="NZ_JBBNFW010000125.1"/>
</dbReference>
<dbReference type="EMBL" id="JBBNFW010000125">
    <property type="protein sequence ID" value="MEQ2412381.1"/>
    <property type="molecule type" value="Genomic_DNA"/>
</dbReference>
<organism evidence="1 2">
    <name type="scientific">Blautia acetigignens</name>
    <dbReference type="NCBI Taxonomy" id="2981783"/>
    <lineage>
        <taxon>Bacteria</taxon>
        <taxon>Bacillati</taxon>
        <taxon>Bacillota</taxon>
        <taxon>Clostridia</taxon>
        <taxon>Lachnospirales</taxon>
        <taxon>Lachnospiraceae</taxon>
        <taxon>Blautia</taxon>
    </lineage>
</organism>
<protein>
    <submittedName>
        <fullName evidence="1">Uncharacterized protein</fullName>
    </submittedName>
</protein>
<proteinExistence type="predicted"/>